<accession>A0A4R7KT80</accession>
<feature type="domain" description="Sporulation protein YpeB N-terminal" evidence="4">
    <location>
        <begin position="30"/>
        <end position="164"/>
    </location>
</feature>
<keyword evidence="6" id="KW-1185">Reference proteome</keyword>
<dbReference type="NCBIfam" id="TIGR02889">
    <property type="entry name" value="spore_YpeB"/>
    <property type="match status" value="1"/>
</dbReference>
<evidence type="ECO:0000259" key="4">
    <source>
        <dbReference type="Pfam" id="PF20769"/>
    </source>
</evidence>
<keyword evidence="1" id="KW-1133">Transmembrane helix</keyword>
<gene>
    <name evidence="5" type="ORF">EDD71_10473</name>
</gene>
<dbReference type="AlphaFoldDB" id="A0A4R7KT80"/>
<dbReference type="Proteomes" id="UP000295325">
    <property type="component" value="Unassembled WGS sequence"/>
</dbReference>
<keyword evidence="1" id="KW-0812">Transmembrane</keyword>
<dbReference type="InterPro" id="IPR048402">
    <property type="entry name" value="YpeB_N"/>
</dbReference>
<protein>
    <submittedName>
        <fullName evidence="5">Germination protein YpeB</fullName>
    </submittedName>
</protein>
<comment type="caution">
    <text evidence="5">The sequence shown here is derived from an EMBL/GenBank/DDBJ whole genome shotgun (WGS) entry which is preliminary data.</text>
</comment>
<dbReference type="InterPro" id="IPR025711">
    <property type="entry name" value="PepSY"/>
</dbReference>
<evidence type="ECO:0000256" key="1">
    <source>
        <dbReference type="SAM" id="Phobius"/>
    </source>
</evidence>
<organism evidence="5 6">
    <name type="scientific">Fonticella tunisiensis</name>
    <dbReference type="NCBI Taxonomy" id="1096341"/>
    <lineage>
        <taxon>Bacteria</taxon>
        <taxon>Bacillati</taxon>
        <taxon>Bacillota</taxon>
        <taxon>Clostridia</taxon>
        <taxon>Eubacteriales</taxon>
        <taxon>Clostridiaceae</taxon>
        <taxon>Fonticella</taxon>
    </lineage>
</organism>
<evidence type="ECO:0000259" key="2">
    <source>
        <dbReference type="Pfam" id="PF03413"/>
    </source>
</evidence>
<dbReference type="EMBL" id="SOAZ01000004">
    <property type="protein sequence ID" value="TDT62349.1"/>
    <property type="molecule type" value="Genomic_DNA"/>
</dbReference>
<dbReference type="RefSeq" id="WP_133627350.1">
    <property type="nucleotide sequence ID" value="NZ_SOAZ01000004.1"/>
</dbReference>
<evidence type="ECO:0000313" key="6">
    <source>
        <dbReference type="Proteomes" id="UP000295325"/>
    </source>
</evidence>
<dbReference type="Pfam" id="PF03413">
    <property type="entry name" value="PepSY"/>
    <property type="match status" value="1"/>
</dbReference>
<keyword evidence="1" id="KW-0472">Membrane</keyword>
<feature type="domain" description="Sporulation protein YpeB PepSY1 and PepSY2" evidence="3">
    <location>
        <begin position="182"/>
        <end position="375"/>
    </location>
</feature>
<evidence type="ECO:0000313" key="5">
    <source>
        <dbReference type="EMBL" id="TDT62349.1"/>
    </source>
</evidence>
<dbReference type="Pfam" id="PF20769">
    <property type="entry name" value="YPEB_N"/>
    <property type="match status" value="1"/>
</dbReference>
<feature type="transmembrane region" description="Helical" evidence="1">
    <location>
        <begin position="7"/>
        <end position="28"/>
    </location>
</feature>
<dbReference type="OrthoDB" id="2372097at2"/>
<dbReference type="GO" id="GO:0009847">
    <property type="term" value="P:spore germination"/>
    <property type="evidence" value="ECO:0007669"/>
    <property type="project" value="InterPro"/>
</dbReference>
<evidence type="ECO:0000259" key="3">
    <source>
        <dbReference type="Pfam" id="PF14620"/>
    </source>
</evidence>
<feature type="domain" description="PepSY" evidence="2">
    <location>
        <begin position="378"/>
        <end position="436"/>
    </location>
</feature>
<name>A0A4R7KT80_9CLOT</name>
<sequence length="451" mass="51417">MFKKRAVLAIIVSIIIAGSTTFGTLMYLESRDYRNVLQSQYERSLYNLVSDVEQIQVSMSKIPVSASQKQSLLMFADVWRQANAAQERLNSLPISNAALQDVSKYLSQVGDFCYALLKAANRGESLTQTEWNNFDKLKSYSQYLSTQIHALEQDVSQGRMDWGEIRTAGKEIFEKRLQNSVETKFEQIAESMQKYPTLIYDGPFSENVLNIKPRVLSEKEISLGKAKEIAANILGKDKVESISQYSDKKGERIPAYALSVKMKGRRDGEVNIDISKNGGHVVYMLDSRDVNEDKIGMKAAVERGRKFLESIGYRDMIPTFSLKYDSTALVNYVYVDGKHVVYPDQIKLKIALDNGDIVGIESQHYLIAHYDRDIPNPRITPEEARKNVSQKLNIRNVRLAVIPMESLREVYCYEFYGDYDGEKYIVYINSQDGNEERILKIMDTPNGELTM</sequence>
<reference evidence="5 6" key="1">
    <citation type="submission" date="2019-03" db="EMBL/GenBank/DDBJ databases">
        <title>Genomic Encyclopedia of Type Strains, Phase IV (KMG-IV): sequencing the most valuable type-strain genomes for metagenomic binning, comparative biology and taxonomic classification.</title>
        <authorList>
            <person name="Goeker M."/>
        </authorList>
    </citation>
    <scope>NUCLEOTIDE SEQUENCE [LARGE SCALE GENOMIC DNA]</scope>
    <source>
        <strain evidence="5 6">DSM 24455</strain>
    </source>
</reference>
<proteinExistence type="predicted"/>
<dbReference type="Pfam" id="PF14620">
    <property type="entry name" value="YPEB_PepSY1-2"/>
    <property type="match status" value="1"/>
</dbReference>
<dbReference type="InterPro" id="IPR014239">
    <property type="entry name" value="YpeB_PepSY1-2"/>
</dbReference>